<dbReference type="InterPro" id="IPR039422">
    <property type="entry name" value="MarR/SlyA-like"/>
</dbReference>
<comment type="subcellular location">
    <subcellularLocation>
        <location evidence="1">Cytoplasm</location>
    </subcellularLocation>
</comment>
<sequence>MNLLKLENQLCFPLYALSRQITNIYRPLLEEIDLTYPQYLVMMVLWEHKRLSVKDIGHHLWLDSGTLTPLLKRLEQKKLITRERDPQDERLVQVEITPEGISLREQAEKIPLELINTLPITKTEGKQLVKQLSAILKGLSAAS</sequence>
<evidence type="ECO:0000256" key="3">
    <source>
        <dbReference type="ARBA" id="ARBA00023015"/>
    </source>
</evidence>
<name>A0A7K1U6C1_9BACT</name>
<dbReference type="GO" id="GO:0003677">
    <property type="term" value="F:DNA binding"/>
    <property type="evidence" value="ECO:0007669"/>
    <property type="project" value="UniProtKB-KW"/>
</dbReference>
<comment type="caution">
    <text evidence="7">The sequence shown here is derived from an EMBL/GenBank/DDBJ whole genome shotgun (WGS) entry which is preliminary data.</text>
</comment>
<dbReference type="FunFam" id="1.10.10.10:FF:000163">
    <property type="entry name" value="MarR family transcriptional regulator"/>
    <property type="match status" value="1"/>
</dbReference>
<keyword evidence="2" id="KW-0963">Cytoplasm</keyword>
<reference evidence="7 8" key="1">
    <citation type="submission" date="2019-12" db="EMBL/GenBank/DDBJ databases">
        <title>Chitinophaga sp. strain ysch24 (GDMCC 1.1355), whole genome shotgun sequence.</title>
        <authorList>
            <person name="Zhang X."/>
        </authorList>
    </citation>
    <scope>NUCLEOTIDE SEQUENCE [LARGE SCALE GENOMIC DNA]</scope>
    <source>
        <strain evidence="8">ysch24</strain>
    </source>
</reference>
<accession>A0A7K1U6C1</accession>
<protein>
    <submittedName>
        <fullName evidence="7">MarR family transcriptional regulator</fullName>
    </submittedName>
</protein>
<dbReference type="GO" id="GO:0006950">
    <property type="term" value="P:response to stress"/>
    <property type="evidence" value="ECO:0007669"/>
    <property type="project" value="TreeGrafter"/>
</dbReference>
<gene>
    <name evidence="7" type="ORF">GO493_16695</name>
</gene>
<dbReference type="Gene3D" id="1.10.10.10">
    <property type="entry name" value="Winged helix-like DNA-binding domain superfamily/Winged helix DNA-binding domain"/>
    <property type="match status" value="1"/>
</dbReference>
<dbReference type="GO" id="GO:0005737">
    <property type="term" value="C:cytoplasm"/>
    <property type="evidence" value="ECO:0007669"/>
    <property type="project" value="UniProtKB-SubCell"/>
</dbReference>
<keyword evidence="5" id="KW-0804">Transcription</keyword>
<dbReference type="PROSITE" id="PS50995">
    <property type="entry name" value="HTH_MARR_2"/>
    <property type="match status" value="1"/>
</dbReference>
<dbReference type="InterPro" id="IPR055166">
    <property type="entry name" value="Transc_reg_Sar_Rot_HTH"/>
</dbReference>
<feature type="domain" description="HTH marR-type" evidence="6">
    <location>
        <begin position="7"/>
        <end position="137"/>
    </location>
</feature>
<evidence type="ECO:0000256" key="2">
    <source>
        <dbReference type="ARBA" id="ARBA00022490"/>
    </source>
</evidence>
<evidence type="ECO:0000256" key="1">
    <source>
        <dbReference type="ARBA" id="ARBA00004496"/>
    </source>
</evidence>
<dbReference type="Proteomes" id="UP000461730">
    <property type="component" value="Unassembled WGS sequence"/>
</dbReference>
<evidence type="ECO:0000256" key="5">
    <source>
        <dbReference type="ARBA" id="ARBA00023163"/>
    </source>
</evidence>
<proteinExistence type="predicted"/>
<evidence type="ECO:0000313" key="8">
    <source>
        <dbReference type="Proteomes" id="UP000461730"/>
    </source>
</evidence>
<dbReference type="RefSeq" id="WP_157307348.1">
    <property type="nucleotide sequence ID" value="NZ_WRXN01000006.1"/>
</dbReference>
<evidence type="ECO:0000259" key="6">
    <source>
        <dbReference type="PROSITE" id="PS50995"/>
    </source>
</evidence>
<organism evidence="7 8">
    <name type="scientific">Chitinophaga tropicalis</name>
    <dbReference type="NCBI Taxonomy" id="2683588"/>
    <lineage>
        <taxon>Bacteria</taxon>
        <taxon>Pseudomonadati</taxon>
        <taxon>Bacteroidota</taxon>
        <taxon>Chitinophagia</taxon>
        <taxon>Chitinophagales</taxon>
        <taxon>Chitinophagaceae</taxon>
        <taxon>Chitinophaga</taxon>
    </lineage>
</organism>
<dbReference type="GO" id="GO:0003700">
    <property type="term" value="F:DNA-binding transcription factor activity"/>
    <property type="evidence" value="ECO:0007669"/>
    <property type="project" value="InterPro"/>
</dbReference>
<dbReference type="AlphaFoldDB" id="A0A7K1U6C1"/>
<dbReference type="PANTHER" id="PTHR33164:SF5">
    <property type="entry name" value="ORGANIC HYDROPEROXIDE RESISTANCE TRANSCRIPTIONAL REGULATOR"/>
    <property type="match status" value="1"/>
</dbReference>
<dbReference type="InterPro" id="IPR000835">
    <property type="entry name" value="HTH_MarR-typ"/>
</dbReference>
<dbReference type="InterPro" id="IPR036388">
    <property type="entry name" value="WH-like_DNA-bd_sf"/>
</dbReference>
<dbReference type="SMART" id="SM00347">
    <property type="entry name" value="HTH_MARR"/>
    <property type="match status" value="1"/>
</dbReference>
<keyword evidence="3" id="KW-0805">Transcription regulation</keyword>
<dbReference type="SUPFAM" id="SSF46785">
    <property type="entry name" value="Winged helix' DNA-binding domain"/>
    <property type="match status" value="1"/>
</dbReference>
<evidence type="ECO:0000313" key="7">
    <source>
        <dbReference type="EMBL" id="MVT09912.1"/>
    </source>
</evidence>
<dbReference type="InterPro" id="IPR036390">
    <property type="entry name" value="WH_DNA-bd_sf"/>
</dbReference>
<keyword evidence="4" id="KW-0238">DNA-binding</keyword>
<dbReference type="PANTHER" id="PTHR33164">
    <property type="entry name" value="TRANSCRIPTIONAL REGULATOR, MARR FAMILY"/>
    <property type="match status" value="1"/>
</dbReference>
<evidence type="ECO:0000256" key="4">
    <source>
        <dbReference type="ARBA" id="ARBA00023125"/>
    </source>
</evidence>
<dbReference type="Pfam" id="PF22381">
    <property type="entry name" value="Staph_reg_Sar_Rot"/>
    <property type="match status" value="1"/>
</dbReference>
<keyword evidence="8" id="KW-1185">Reference proteome</keyword>
<dbReference type="EMBL" id="WRXN01000006">
    <property type="protein sequence ID" value="MVT09912.1"/>
    <property type="molecule type" value="Genomic_DNA"/>
</dbReference>